<dbReference type="PROSITE" id="PS51257">
    <property type="entry name" value="PROKAR_LIPOPROTEIN"/>
    <property type="match status" value="1"/>
</dbReference>
<organism evidence="1 2">
    <name type="scientific">Paraglaciecola algarum</name>
    <dbReference type="NCBI Taxonomy" id="3050085"/>
    <lineage>
        <taxon>Bacteria</taxon>
        <taxon>Pseudomonadati</taxon>
        <taxon>Pseudomonadota</taxon>
        <taxon>Gammaproteobacteria</taxon>
        <taxon>Alteromonadales</taxon>
        <taxon>Alteromonadaceae</taxon>
        <taxon>Paraglaciecola</taxon>
    </lineage>
</organism>
<evidence type="ECO:0008006" key="3">
    <source>
        <dbReference type="Google" id="ProtNLM"/>
    </source>
</evidence>
<sequence length="74" mass="8008">MNRIKVTLLSVITIITLTGCSAGLANMYEGEISANQQALANLGPESEDTPDEARRRKIHEANIAEAKQKLGEVN</sequence>
<comment type="caution">
    <text evidence="1">The sequence shown here is derived from an EMBL/GenBank/DDBJ whole genome shotgun (WGS) entry which is preliminary data.</text>
</comment>
<gene>
    <name evidence="1" type="ORF">L0668_20475</name>
</gene>
<reference evidence="1 2" key="1">
    <citation type="submission" date="2022-01" db="EMBL/GenBank/DDBJ databases">
        <title>Paraglaciecola sp. G1-23.</title>
        <authorList>
            <person name="Jin M.S."/>
            <person name="Han D.M."/>
            <person name="Kim H.M."/>
            <person name="Jeon C.O."/>
        </authorList>
    </citation>
    <scope>NUCLEOTIDE SEQUENCE [LARGE SCALE GENOMIC DNA]</scope>
    <source>
        <strain evidence="1 2">G1-23</strain>
    </source>
</reference>
<name>A0ABS9DCC0_9ALTE</name>
<proteinExistence type="predicted"/>
<protein>
    <recommendedName>
        <fullName evidence="3">Lipoprotein</fullName>
    </recommendedName>
</protein>
<dbReference type="EMBL" id="JAKGAS010000024">
    <property type="protein sequence ID" value="MCF2950496.1"/>
    <property type="molecule type" value="Genomic_DNA"/>
</dbReference>
<keyword evidence="2" id="KW-1185">Reference proteome</keyword>
<dbReference type="RefSeq" id="WP_235314592.1">
    <property type="nucleotide sequence ID" value="NZ_JAKGAS010000024.1"/>
</dbReference>
<dbReference type="Proteomes" id="UP001521137">
    <property type="component" value="Unassembled WGS sequence"/>
</dbReference>
<evidence type="ECO:0000313" key="1">
    <source>
        <dbReference type="EMBL" id="MCF2950496.1"/>
    </source>
</evidence>
<evidence type="ECO:0000313" key="2">
    <source>
        <dbReference type="Proteomes" id="UP001521137"/>
    </source>
</evidence>
<accession>A0ABS9DCC0</accession>